<sequence>MKKLLYITVNPKPQEVSTSKTIGRDFVTNFLIKNTDYMMEELDLYNEDIPEINERIIKSRAELVSGDEYNSLSPEDKKDVDRINTLCSQFLNADCYVIAAPMWSISYPSRLKRYIDCIIINNKVIQISDEEVKGLLDDKERSMVYIQSSGGIYPKIFGGKFNHGIDYIHDIFKFLGIKKFEKILVQGIDMDPSSKDAAIKKAQEDIKEVIDKVMK</sequence>
<comment type="caution">
    <text evidence="1">Lacks conserved residue(s) required for the propagation of feature annotation.</text>
</comment>
<feature type="domain" description="Flavodoxin-like fold" evidence="2">
    <location>
        <begin position="2"/>
        <end position="208"/>
    </location>
</feature>
<dbReference type="PANTHER" id="PTHR43741:SF7">
    <property type="entry name" value="FMN-DEPENDENT NADH:QUINONE OXIDOREDUCTASE"/>
    <property type="match status" value="1"/>
</dbReference>
<keyword evidence="1" id="KW-0288">FMN</keyword>
<keyword evidence="1" id="KW-0285">Flavoprotein</keyword>
<keyword evidence="1" id="KW-0560">Oxidoreductase</keyword>
<comment type="catalytic activity">
    <reaction evidence="1">
        <text>2 a quinone + NADH + H(+) = 2 a 1,4-benzosemiquinone + NAD(+)</text>
        <dbReference type="Rhea" id="RHEA:65952"/>
        <dbReference type="ChEBI" id="CHEBI:15378"/>
        <dbReference type="ChEBI" id="CHEBI:57540"/>
        <dbReference type="ChEBI" id="CHEBI:57945"/>
        <dbReference type="ChEBI" id="CHEBI:132124"/>
        <dbReference type="ChEBI" id="CHEBI:134225"/>
    </reaction>
</comment>
<reference evidence="3 4" key="1">
    <citation type="submission" date="2021-06" db="EMBL/GenBank/DDBJ databases">
        <authorList>
            <person name="Sun Q."/>
            <person name="Li D."/>
        </authorList>
    </citation>
    <scope>NUCLEOTIDE SEQUENCE [LARGE SCALE GENOMIC DNA]</scope>
    <source>
        <strain evidence="3 4">MSJ-4</strain>
    </source>
</reference>
<proteinExistence type="inferred from homology"/>
<accession>A0ABS6EW99</accession>
<comment type="subunit">
    <text evidence="1">Homodimer.</text>
</comment>
<comment type="function">
    <text evidence="1">Also exhibits azoreductase activity. Catalyzes the reductive cleavage of the azo bond in aromatic azo compounds to the corresponding amines.</text>
</comment>
<dbReference type="InterPro" id="IPR050104">
    <property type="entry name" value="FMN-dep_NADH:Q_OxRdtase_AzoR1"/>
</dbReference>
<dbReference type="EC" id="1.6.5.-" evidence="1"/>
<comment type="function">
    <text evidence="1">Quinone reductase that provides resistance to thiol-specific stress caused by electrophilic quinones.</text>
</comment>
<dbReference type="EMBL" id="JAHLQL010000001">
    <property type="protein sequence ID" value="MBU5590505.1"/>
    <property type="molecule type" value="Genomic_DNA"/>
</dbReference>
<dbReference type="RefSeq" id="WP_216455689.1">
    <property type="nucleotide sequence ID" value="NZ_JAHLQL010000001.1"/>
</dbReference>
<feature type="binding site" evidence="1">
    <location>
        <begin position="148"/>
        <end position="151"/>
    </location>
    <ligand>
        <name>FMN</name>
        <dbReference type="ChEBI" id="CHEBI:58210"/>
    </ligand>
</feature>
<dbReference type="InterPro" id="IPR003680">
    <property type="entry name" value="Flavodoxin_fold"/>
</dbReference>
<gene>
    <name evidence="1" type="primary">azoR</name>
    <name evidence="3" type="ORF">KQI89_01895</name>
</gene>
<dbReference type="Pfam" id="PF02525">
    <property type="entry name" value="Flavodoxin_2"/>
    <property type="match status" value="1"/>
</dbReference>
<dbReference type="HAMAP" id="MF_01216">
    <property type="entry name" value="Azoreductase_type1"/>
    <property type="match status" value="1"/>
</dbReference>
<dbReference type="InterPro" id="IPR023048">
    <property type="entry name" value="NADH:quinone_OxRdtase_FMN_depd"/>
</dbReference>
<organism evidence="3 4">
    <name type="scientific">Clostridium simiarum</name>
    <dbReference type="NCBI Taxonomy" id="2841506"/>
    <lineage>
        <taxon>Bacteria</taxon>
        <taxon>Bacillati</taxon>
        <taxon>Bacillota</taxon>
        <taxon>Clostridia</taxon>
        <taxon>Eubacteriales</taxon>
        <taxon>Clostridiaceae</taxon>
        <taxon>Clostridium</taxon>
    </lineage>
</organism>
<evidence type="ECO:0000313" key="3">
    <source>
        <dbReference type="EMBL" id="MBU5590505.1"/>
    </source>
</evidence>
<keyword evidence="4" id="KW-1185">Reference proteome</keyword>
<name>A0ABS6EW99_9CLOT</name>
<dbReference type="Proteomes" id="UP000736583">
    <property type="component" value="Unassembled WGS sequence"/>
</dbReference>
<feature type="binding site" evidence="1">
    <location>
        <begin position="17"/>
        <end position="19"/>
    </location>
    <ligand>
        <name>FMN</name>
        <dbReference type="ChEBI" id="CHEBI:58210"/>
    </ligand>
</feature>
<evidence type="ECO:0000256" key="1">
    <source>
        <dbReference type="HAMAP-Rule" id="MF_01216"/>
    </source>
</evidence>
<comment type="similarity">
    <text evidence="1">Belongs to the azoreductase type 1 family.</text>
</comment>
<dbReference type="PANTHER" id="PTHR43741">
    <property type="entry name" value="FMN-DEPENDENT NADH-AZOREDUCTASE 1"/>
    <property type="match status" value="1"/>
</dbReference>
<comment type="catalytic activity">
    <reaction evidence="1">
        <text>N,N-dimethyl-1,4-phenylenediamine + anthranilate + 2 NAD(+) = 2-(4-dimethylaminophenyl)diazenylbenzoate + 2 NADH + 2 H(+)</text>
        <dbReference type="Rhea" id="RHEA:55872"/>
        <dbReference type="ChEBI" id="CHEBI:15378"/>
        <dbReference type="ChEBI" id="CHEBI:15783"/>
        <dbReference type="ChEBI" id="CHEBI:16567"/>
        <dbReference type="ChEBI" id="CHEBI:57540"/>
        <dbReference type="ChEBI" id="CHEBI:57945"/>
        <dbReference type="ChEBI" id="CHEBI:71579"/>
        <dbReference type="EC" id="1.7.1.17"/>
    </reaction>
</comment>
<dbReference type="EC" id="1.7.1.17" evidence="1"/>
<evidence type="ECO:0000259" key="2">
    <source>
        <dbReference type="Pfam" id="PF02525"/>
    </source>
</evidence>
<comment type="caution">
    <text evidence="3">The sequence shown here is derived from an EMBL/GenBank/DDBJ whole genome shotgun (WGS) entry which is preliminary data.</text>
</comment>
<protein>
    <recommendedName>
        <fullName evidence="1">FMN dependent NADH:quinone oxidoreductase</fullName>
        <ecNumber evidence="1">1.6.5.-</ecNumber>
    </recommendedName>
    <alternativeName>
        <fullName evidence="1">Azo-dye reductase</fullName>
    </alternativeName>
    <alternativeName>
        <fullName evidence="1">FMN-dependent NADH-azo compound oxidoreductase</fullName>
    </alternativeName>
    <alternativeName>
        <fullName evidence="1">FMN-dependent NADH-azoreductase</fullName>
        <ecNumber evidence="1">1.7.1.17</ecNumber>
    </alternativeName>
</protein>
<evidence type="ECO:0000313" key="4">
    <source>
        <dbReference type="Proteomes" id="UP000736583"/>
    </source>
</evidence>
<comment type="cofactor">
    <cofactor evidence="1">
        <name>FMN</name>
        <dbReference type="ChEBI" id="CHEBI:58210"/>
    </cofactor>
    <text evidence="1">Binds 1 FMN per subunit.</text>
</comment>
<keyword evidence="1" id="KW-0520">NAD</keyword>